<accession>A0A1R0WLC2</accession>
<keyword evidence="4" id="KW-1185">Reference proteome</keyword>
<dbReference type="AlphaFoldDB" id="A0A1R0WLC2"/>
<evidence type="ECO:0000313" key="5">
    <source>
        <dbReference type="Proteomes" id="UP000187465"/>
    </source>
</evidence>
<dbReference type="GO" id="GO:0003677">
    <property type="term" value="F:DNA binding"/>
    <property type="evidence" value="ECO:0007669"/>
    <property type="project" value="UniProtKB-KW"/>
</dbReference>
<evidence type="ECO:0000313" key="2">
    <source>
        <dbReference type="EMBL" id="OMC90346.1"/>
    </source>
</evidence>
<keyword evidence="3" id="KW-0238">DNA-binding</keyword>
<dbReference type="Proteomes" id="UP000187158">
    <property type="component" value="Unassembled WGS sequence"/>
</dbReference>
<evidence type="ECO:0000313" key="4">
    <source>
        <dbReference type="Proteomes" id="UP000187158"/>
    </source>
</evidence>
<dbReference type="EMBL" id="MPVP01000747">
    <property type="protein sequence ID" value="OMC90346.1"/>
    <property type="molecule type" value="Genomic_DNA"/>
</dbReference>
<dbReference type="RefSeq" id="WP_036677218.1">
    <property type="nucleotide sequence ID" value="NZ_MKQP01000034.1"/>
</dbReference>
<gene>
    <name evidence="3" type="ORF">BJP51_02620</name>
    <name evidence="2" type="ORF">BSO21_34570</name>
</gene>
<name>A0A1R0WLC2_9BACL</name>
<sequence length="113" mass="12631">MKNLSNVISSIILGIAIITGCFIIKGSQSSISPTINNEYSNKPLMTLKETAKYLNITESQVRKIITTEETMLKTQGAYTGVLFPIIKIGDEIFVSTSVLNDWIKESIQQRKEF</sequence>
<dbReference type="Proteomes" id="UP000187465">
    <property type="component" value="Unassembled WGS sequence"/>
</dbReference>
<evidence type="ECO:0000256" key="1">
    <source>
        <dbReference type="SAM" id="Phobius"/>
    </source>
</evidence>
<keyword evidence="1" id="KW-1133">Transmembrane helix</keyword>
<comment type="caution">
    <text evidence="3">The sequence shown here is derived from an EMBL/GenBank/DDBJ whole genome shotgun (WGS) entry which is preliminary data.</text>
</comment>
<proteinExistence type="predicted"/>
<keyword evidence="1" id="KW-0812">Transmembrane</keyword>
<organism evidence="3 5">
    <name type="scientific">Paenibacillus odorifer</name>
    <dbReference type="NCBI Taxonomy" id="189426"/>
    <lineage>
        <taxon>Bacteria</taxon>
        <taxon>Bacillati</taxon>
        <taxon>Bacillota</taxon>
        <taxon>Bacilli</taxon>
        <taxon>Bacillales</taxon>
        <taxon>Paenibacillaceae</taxon>
        <taxon>Paenibacillus</taxon>
    </lineage>
</organism>
<evidence type="ECO:0000313" key="3">
    <source>
        <dbReference type="EMBL" id="OMD28017.1"/>
    </source>
</evidence>
<dbReference type="PROSITE" id="PS51257">
    <property type="entry name" value="PROKAR_LIPOPROTEIN"/>
    <property type="match status" value="1"/>
</dbReference>
<dbReference type="EMBL" id="MKQP01000034">
    <property type="protein sequence ID" value="OMD28017.1"/>
    <property type="molecule type" value="Genomic_DNA"/>
</dbReference>
<feature type="transmembrane region" description="Helical" evidence="1">
    <location>
        <begin position="6"/>
        <end position="24"/>
    </location>
</feature>
<reference evidence="3 5" key="1">
    <citation type="submission" date="2016-10" db="EMBL/GenBank/DDBJ databases">
        <title>Paenibacillus species isolates.</title>
        <authorList>
            <person name="Beno S.M."/>
        </authorList>
    </citation>
    <scope>NUCLEOTIDE SEQUENCE [LARGE SCALE GENOMIC DNA]</scope>
    <source>
        <strain evidence="2 4">FSL H7-0433</strain>
        <strain evidence="3 5">FSL H7-0604</strain>
    </source>
</reference>
<protein>
    <submittedName>
        <fullName evidence="3">DNA-binding protein</fullName>
    </submittedName>
</protein>
<keyword evidence="1" id="KW-0472">Membrane</keyword>